<evidence type="ECO:0000313" key="2">
    <source>
        <dbReference type="Proteomes" id="UP001417504"/>
    </source>
</evidence>
<dbReference type="AlphaFoldDB" id="A0AAP0JDM8"/>
<accession>A0AAP0JDM8</accession>
<evidence type="ECO:0000313" key="1">
    <source>
        <dbReference type="EMBL" id="KAK9131221.1"/>
    </source>
</evidence>
<keyword evidence="2" id="KW-1185">Reference proteome</keyword>
<dbReference type="Proteomes" id="UP001417504">
    <property type="component" value="Unassembled WGS sequence"/>
</dbReference>
<name>A0AAP0JDM8_9MAGN</name>
<organism evidence="1 2">
    <name type="scientific">Stephania japonica</name>
    <dbReference type="NCBI Taxonomy" id="461633"/>
    <lineage>
        <taxon>Eukaryota</taxon>
        <taxon>Viridiplantae</taxon>
        <taxon>Streptophyta</taxon>
        <taxon>Embryophyta</taxon>
        <taxon>Tracheophyta</taxon>
        <taxon>Spermatophyta</taxon>
        <taxon>Magnoliopsida</taxon>
        <taxon>Ranunculales</taxon>
        <taxon>Menispermaceae</taxon>
        <taxon>Menispermoideae</taxon>
        <taxon>Cissampelideae</taxon>
        <taxon>Stephania</taxon>
    </lineage>
</organism>
<sequence>MTSGGHRSPHGVERENQGYVLGFARVDTICDSSDMPECSKGKGPLLGDFL</sequence>
<reference evidence="1 2" key="1">
    <citation type="submission" date="2024-01" db="EMBL/GenBank/DDBJ databases">
        <title>Genome assemblies of Stephania.</title>
        <authorList>
            <person name="Yang L."/>
        </authorList>
    </citation>
    <scope>NUCLEOTIDE SEQUENCE [LARGE SCALE GENOMIC DNA]</scope>
    <source>
        <strain evidence="1">QJT</strain>
        <tissue evidence="1">Leaf</tissue>
    </source>
</reference>
<proteinExistence type="predicted"/>
<gene>
    <name evidence="1" type="ORF">Sjap_011708</name>
</gene>
<protein>
    <submittedName>
        <fullName evidence="1">Uncharacterized protein</fullName>
    </submittedName>
</protein>
<comment type="caution">
    <text evidence="1">The sequence shown here is derived from an EMBL/GenBank/DDBJ whole genome shotgun (WGS) entry which is preliminary data.</text>
</comment>
<dbReference type="EMBL" id="JBBNAE010000004">
    <property type="protein sequence ID" value="KAK9131221.1"/>
    <property type="molecule type" value="Genomic_DNA"/>
</dbReference>